<keyword evidence="1" id="KW-0805">Transcription regulation</keyword>
<dbReference type="InterPro" id="IPR052158">
    <property type="entry name" value="INH-QAR"/>
</dbReference>
<dbReference type="RefSeq" id="WP_007621134.1">
    <property type="nucleotide sequence ID" value="NZ_BAEO01000041.1"/>
</dbReference>
<dbReference type="SUPFAM" id="SSF52317">
    <property type="entry name" value="Class I glutamine amidotransferase-like"/>
    <property type="match status" value="1"/>
</dbReference>
<dbReference type="SMART" id="SM00342">
    <property type="entry name" value="HTH_ARAC"/>
    <property type="match status" value="1"/>
</dbReference>
<dbReference type="eggNOG" id="COG4977">
    <property type="taxonomic scope" value="Bacteria"/>
</dbReference>
<dbReference type="Gene3D" id="1.10.10.60">
    <property type="entry name" value="Homeodomain-like"/>
    <property type="match status" value="2"/>
</dbReference>
<dbReference type="EMBL" id="BAEO01000041">
    <property type="protein sequence ID" value="GAC19838.1"/>
    <property type="molecule type" value="Genomic_DNA"/>
</dbReference>
<dbReference type="InterPro" id="IPR009057">
    <property type="entry name" value="Homeodomain-like_sf"/>
</dbReference>
<keyword evidence="3" id="KW-0804">Transcription</keyword>
<dbReference type="InterPro" id="IPR029062">
    <property type="entry name" value="Class_I_gatase-like"/>
</dbReference>
<dbReference type="PANTHER" id="PTHR43130">
    <property type="entry name" value="ARAC-FAMILY TRANSCRIPTIONAL REGULATOR"/>
    <property type="match status" value="1"/>
</dbReference>
<dbReference type="Proteomes" id="UP000006327">
    <property type="component" value="Unassembled WGS sequence"/>
</dbReference>
<evidence type="ECO:0000256" key="2">
    <source>
        <dbReference type="ARBA" id="ARBA00023125"/>
    </source>
</evidence>
<accession>K6YT20</accession>
<dbReference type="PANTHER" id="PTHR43130:SF3">
    <property type="entry name" value="HTH-TYPE TRANSCRIPTIONAL REGULATOR RV1931C"/>
    <property type="match status" value="1"/>
</dbReference>
<sequence length="312" mass="35016">MSKVAILAFDQVATFELACAIEIFAISRPEYENWYQTEVVCFEKSLLQATGGIAISAKTIQTLDSYQTLVIPSWNTRSNHVRLDLAEKVNGFCEQGGRIISFCSGAFLLAQLGLLQNKQATTHWRYSEIFKQRFPLVNFVDDVLYTHDQNISCSAGSAAALDLGIDIVRQDFGHEIANQVARRLVISPHRHGGQAQYIETPVAKNTGAFSQTLDWAIKHLNQPLSVDELAQQANMSRRSFDRHFKSALGVSPKAWINQQRINLAKQLLEVEDLSIEQLANKVGYDNGITLRFNFNKYVGVAPSQYQSQFKVN</sequence>
<dbReference type="PROSITE" id="PS00041">
    <property type="entry name" value="HTH_ARAC_FAMILY_1"/>
    <property type="match status" value="1"/>
</dbReference>
<dbReference type="Gene3D" id="3.40.50.880">
    <property type="match status" value="1"/>
</dbReference>
<dbReference type="OrthoDB" id="9803764at2"/>
<evidence type="ECO:0000313" key="5">
    <source>
        <dbReference type="EMBL" id="GAC19838.1"/>
    </source>
</evidence>
<dbReference type="GO" id="GO:0043565">
    <property type="term" value="F:sequence-specific DNA binding"/>
    <property type="evidence" value="ECO:0007669"/>
    <property type="project" value="InterPro"/>
</dbReference>
<feature type="domain" description="HTH araC/xylS-type" evidence="4">
    <location>
        <begin position="210"/>
        <end position="308"/>
    </location>
</feature>
<comment type="caution">
    <text evidence="5">The sequence shown here is derived from an EMBL/GenBank/DDBJ whole genome shotgun (WGS) entry which is preliminary data.</text>
</comment>
<keyword evidence="2" id="KW-0238">DNA-binding</keyword>
<dbReference type="GO" id="GO:0003700">
    <property type="term" value="F:DNA-binding transcription factor activity"/>
    <property type="evidence" value="ECO:0007669"/>
    <property type="project" value="InterPro"/>
</dbReference>
<dbReference type="CDD" id="cd03137">
    <property type="entry name" value="GATase1_AraC_1"/>
    <property type="match status" value="1"/>
</dbReference>
<organism evidence="5 6">
    <name type="scientific">Paraglaciecola arctica BSs20135</name>
    <dbReference type="NCBI Taxonomy" id="493475"/>
    <lineage>
        <taxon>Bacteria</taxon>
        <taxon>Pseudomonadati</taxon>
        <taxon>Pseudomonadota</taxon>
        <taxon>Gammaproteobacteria</taxon>
        <taxon>Alteromonadales</taxon>
        <taxon>Alteromonadaceae</taxon>
        <taxon>Paraglaciecola</taxon>
    </lineage>
</organism>
<dbReference type="InterPro" id="IPR002818">
    <property type="entry name" value="DJ-1/PfpI"/>
</dbReference>
<evidence type="ECO:0000256" key="1">
    <source>
        <dbReference type="ARBA" id="ARBA00023015"/>
    </source>
</evidence>
<dbReference type="InterPro" id="IPR018060">
    <property type="entry name" value="HTH_AraC"/>
</dbReference>
<dbReference type="PROSITE" id="PS01124">
    <property type="entry name" value="HTH_ARAC_FAMILY_2"/>
    <property type="match status" value="1"/>
</dbReference>
<evidence type="ECO:0000313" key="6">
    <source>
        <dbReference type="Proteomes" id="UP000006327"/>
    </source>
</evidence>
<reference evidence="5 6" key="1">
    <citation type="journal article" date="2017" name="Antonie Van Leeuwenhoek">
        <title>Rhizobium rhizosphaerae sp. nov., a novel species isolated from rice rhizosphere.</title>
        <authorList>
            <person name="Zhao J.J."/>
            <person name="Zhang J."/>
            <person name="Zhang R.J."/>
            <person name="Zhang C.W."/>
            <person name="Yin H.Q."/>
            <person name="Zhang X.X."/>
        </authorList>
    </citation>
    <scope>NUCLEOTIDE SEQUENCE [LARGE SCALE GENOMIC DNA]</scope>
    <source>
        <strain evidence="5 6">BSs20135</strain>
    </source>
</reference>
<keyword evidence="6" id="KW-1185">Reference proteome</keyword>
<dbReference type="SUPFAM" id="SSF46689">
    <property type="entry name" value="Homeodomain-like"/>
    <property type="match status" value="2"/>
</dbReference>
<gene>
    <name evidence="5" type="primary">ftrA</name>
    <name evidence="5" type="ORF">GARC_2873</name>
</gene>
<dbReference type="InterPro" id="IPR018062">
    <property type="entry name" value="HTH_AraC-typ_CS"/>
</dbReference>
<dbReference type="Pfam" id="PF01965">
    <property type="entry name" value="DJ-1_PfpI"/>
    <property type="match status" value="1"/>
</dbReference>
<evidence type="ECO:0000256" key="3">
    <source>
        <dbReference type="ARBA" id="ARBA00023163"/>
    </source>
</evidence>
<evidence type="ECO:0000259" key="4">
    <source>
        <dbReference type="PROSITE" id="PS01124"/>
    </source>
</evidence>
<name>K6YT20_9ALTE</name>
<dbReference type="Pfam" id="PF12833">
    <property type="entry name" value="HTH_18"/>
    <property type="match status" value="1"/>
</dbReference>
<dbReference type="STRING" id="493475.GARC_2873"/>
<protein>
    <submittedName>
        <fullName evidence="5">AraC family transcriptional regulator, transcriptional activator FtrA</fullName>
    </submittedName>
</protein>
<dbReference type="AlphaFoldDB" id="K6YT20"/>
<proteinExistence type="predicted"/>